<feature type="transmembrane region" description="Helical" evidence="8">
    <location>
        <begin position="18"/>
        <end position="36"/>
    </location>
</feature>
<keyword evidence="6 8" id="KW-1133">Transmembrane helix</keyword>
<dbReference type="RefSeq" id="WP_113856441.1">
    <property type="nucleotide sequence ID" value="NZ_CP011940.1"/>
</dbReference>
<keyword evidence="12" id="KW-1185">Reference proteome</keyword>
<evidence type="ECO:0000256" key="6">
    <source>
        <dbReference type="ARBA" id="ARBA00022989"/>
    </source>
</evidence>
<dbReference type="OrthoDB" id="9804874at2"/>
<evidence type="ECO:0000313" key="12">
    <source>
        <dbReference type="Proteomes" id="UP001605989"/>
    </source>
</evidence>
<accession>A0A848BVF0</accession>
<dbReference type="KEGG" id="mhw:ACT01_13505"/>
<dbReference type="EMBL" id="JABAFG010000002">
    <property type="protein sequence ID" value="NME27276.1"/>
    <property type="molecule type" value="Genomic_DNA"/>
</dbReference>
<comment type="subcellular location">
    <subcellularLocation>
        <location evidence="1 8">Cell membrane</location>
        <topology evidence="1 8">Multi-pass membrane protein</topology>
    </subcellularLocation>
</comment>
<keyword evidence="8" id="KW-0769">Symport</keyword>
<feature type="transmembrane region" description="Helical" evidence="8">
    <location>
        <begin position="217"/>
        <end position="240"/>
    </location>
</feature>
<evidence type="ECO:0000313" key="11">
    <source>
        <dbReference type="Proteomes" id="UP000591071"/>
    </source>
</evidence>
<dbReference type="Proteomes" id="UP000591071">
    <property type="component" value="Unassembled WGS sequence"/>
</dbReference>
<feature type="transmembrane region" description="Helical" evidence="8">
    <location>
        <begin position="423"/>
        <end position="439"/>
    </location>
</feature>
<evidence type="ECO:0000256" key="4">
    <source>
        <dbReference type="ARBA" id="ARBA00022475"/>
    </source>
</evidence>
<evidence type="ECO:0000256" key="2">
    <source>
        <dbReference type="ARBA" id="ARBA00009261"/>
    </source>
</evidence>
<protein>
    <submittedName>
        <fullName evidence="9">Alanine/glycine:cation symporter family protein</fullName>
    </submittedName>
    <submittedName>
        <fullName evidence="10">Sodium:alanine symporter family protein</fullName>
    </submittedName>
</protein>
<dbReference type="GO" id="GO:0005886">
    <property type="term" value="C:plasma membrane"/>
    <property type="evidence" value="ECO:0007669"/>
    <property type="project" value="UniProtKB-SubCell"/>
</dbReference>
<feature type="transmembrane region" description="Helical" evidence="8">
    <location>
        <begin position="397"/>
        <end position="417"/>
    </location>
</feature>
<feature type="transmembrane region" description="Helical" evidence="8">
    <location>
        <begin position="153"/>
        <end position="172"/>
    </location>
</feature>
<keyword evidence="4 8" id="KW-1003">Cell membrane</keyword>
<evidence type="ECO:0000313" key="9">
    <source>
        <dbReference type="EMBL" id="MFG6274125.1"/>
    </source>
</evidence>
<reference evidence="9 12" key="2">
    <citation type="submission" date="2024-10" db="EMBL/GenBank/DDBJ databases">
        <authorList>
            <person name="Sang B.-I."/>
            <person name="Prabhaharan D."/>
        </authorList>
    </citation>
    <scope>NUCLEOTIDE SEQUENCE [LARGE SCALE GENOMIC DNA]</scope>
    <source>
        <strain evidence="9 12">MH</strain>
    </source>
</reference>
<dbReference type="GO" id="GO:0005283">
    <property type="term" value="F:amino acid:sodium symporter activity"/>
    <property type="evidence" value="ECO:0007669"/>
    <property type="project" value="InterPro"/>
</dbReference>
<dbReference type="PANTHER" id="PTHR30330:SF3">
    <property type="entry name" value="TRANSCRIPTIONAL REGULATOR, LRP FAMILY"/>
    <property type="match status" value="1"/>
</dbReference>
<feature type="transmembrane region" description="Helical" evidence="8">
    <location>
        <begin position="312"/>
        <end position="333"/>
    </location>
</feature>
<dbReference type="InterPro" id="IPR001463">
    <property type="entry name" value="Na/Ala_symport"/>
</dbReference>
<dbReference type="PRINTS" id="PR00175">
    <property type="entry name" value="NAALASMPORT"/>
</dbReference>
<organism evidence="10 11">
    <name type="scientific">Megasphaera hexanoica</name>
    <dbReference type="NCBI Taxonomy" id="1675036"/>
    <lineage>
        <taxon>Bacteria</taxon>
        <taxon>Bacillati</taxon>
        <taxon>Bacillota</taxon>
        <taxon>Negativicutes</taxon>
        <taxon>Veillonellales</taxon>
        <taxon>Veillonellaceae</taxon>
        <taxon>Megasphaera</taxon>
    </lineage>
</organism>
<comment type="caution">
    <text evidence="10">The sequence shown here is derived from an EMBL/GenBank/DDBJ whole genome shotgun (WGS) entry which is preliminary data.</text>
</comment>
<dbReference type="EMBL" id="JBIEKR010000014">
    <property type="protein sequence ID" value="MFG6274125.1"/>
    <property type="molecule type" value="Genomic_DNA"/>
</dbReference>
<feature type="transmembrane region" description="Helical" evidence="8">
    <location>
        <begin position="252"/>
        <end position="271"/>
    </location>
</feature>
<dbReference type="Proteomes" id="UP001605989">
    <property type="component" value="Unassembled WGS sequence"/>
</dbReference>
<feature type="transmembrane region" description="Helical" evidence="8">
    <location>
        <begin position="353"/>
        <end position="376"/>
    </location>
</feature>
<keyword evidence="5 8" id="KW-0812">Transmembrane</keyword>
<keyword evidence="3 8" id="KW-0813">Transport</keyword>
<name>A0A848BVF0_9FIRM</name>
<evidence type="ECO:0000313" key="10">
    <source>
        <dbReference type="EMBL" id="NME27276.1"/>
    </source>
</evidence>
<dbReference type="Pfam" id="PF01235">
    <property type="entry name" value="Na_Ala_symp"/>
    <property type="match status" value="1"/>
</dbReference>
<dbReference type="AlphaFoldDB" id="A0A848BVF0"/>
<evidence type="ECO:0000256" key="8">
    <source>
        <dbReference type="RuleBase" id="RU363064"/>
    </source>
</evidence>
<feature type="transmembrane region" description="Helical" evidence="8">
    <location>
        <begin position="72"/>
        <end position="94"/>
    </location>
</feature>
<dbReference type="Gene3D" id="1.20.1740.10">
    <property type="entry name" value="Amino acid/polyamine transporter I"/>
    <property type="match status" value="1"/>
</dbReference>
<evidence type="ECO:0000256" key="5">
    <source>
        <dbReference type="ARBA" id="ARBA00022692"/>
    </source>
</evidence>
<evidence type="ECO:0000256" key="3">
    <source>
        <dbReference type="ARBA" id="ARBA00022448"/>
    </source>
</evidence>
<dbReference type="PANTHER" id="PTHR30330">
    <property type="entry name" value="AGSS FAMILY TRANSPORTER, SODIUM-ALANINE"/>
    <property type="match status" value="1"/>
</dbReference>
<sequence>MFIIESIISGMMAIADVIWGWPILILTSFVAVYMTVRLRFFQFRHFGLIMKETFGKVFDKGSGEGNINPFKAACTALASTLGVGNIAGVSVAIATGGPGAVFWMWFIAMLGLIVKFSEVTLAVAYREKDPDTGEWHGGFPWFVKNGLGKKWKWLSLIWTITLGLGMMVGPAVQSNAIAQSLSGSFGISPLYIGIAVAVLMGLVLVGGLKSLSNFANAVVPFMAVIYIAVSVVVMIANAPAIPAAFAMIFHDAFTGTAASGGFLGSSVMLGIRWGLARGIFSNEAGTGTAPLVHSSASVNHPVKQGLWGVFEVFFDTIVVCTMTAMVVMTSGVWDSGVTGAALTAAAFGEGFGGNVAAAGMFIAVVIAFFGFTTAVVNAYYGGICLNALGFKGAPVKVFYVLASVFGIVGAIGALNTVWATFDFFFGVCVLCNLVIIFVMRDKIVLLVRDYEERLLTQSWDATAADAVERLGLMEKPEDASSLREGVKIS</sequence>
<proteinExistence type="inferred from homology"/>
<evidence type="ECO:0000256" key="7">
    <source>
        <dbReference type="ARBA" id="ARBA00023136"/>
    </source>
</evidence>
<feature type="transmembrane region" description="Helical" evidence="8">
    <location>
        <begin position="100"/>
        <end position="125"/>
    </location>
</feature>
<dbReference type="NCBIfam" id="TIGR00835">
    <property type="entry name" value="agcS"/>
    <property type="match status" value="1"/>
</dbReference>
<feature type="transmembrane region" description="Helical" evidence="8">
    <location>
        <begin position="184"/>
        <end position="205"/>
    </location>
</feature>
<gene>
    <name evidence="9" type="ORF">ACGTZG_13120</name>
    <name evidence="10" type="ORF">HF872_01345</name>
</gene>
<comment type="similarity">
    <text evidence="2 8">Belongs to the alanine or glycine:cation symporter (AGCS) (TC 2.A.25) family.</text>
</comment>
<evidence type="ECO:0000256" key="1">
    <source>
        <dbReference type="ARBA" id="ARBA00004651"/>
    </source>
</evidence>
<reference evidence="10 11" key="1">
    <citation type="submission" date="2020-04" db="EMBL/GenBank/DDBJ databases">
        <authorList>
            <person name="Hitch T.C.A."/>
            <person name="Wylensek D."/>
            <person name="Clavel T."/>
        </authorList>
    </citation>
    <scope>NUCLEOTIDE SEQUENCE [LARGE SCALE GENOMIC DNA]</scope>
    <source>
        <strain evidence="10 11">Oil-RF-744-FAT-WT-6-1</strain>
    </source>
</reference>
<keyword evidence="7 8" id="KW-0472">Membrane</keyword>